<dbReference type="InterPro" id="IPR001667">
    <property type="entry name" value="DDH_dom"/>
</dbReference>
<reference evidence="9 10" key="1">
    <citation type="submission" date="2018-03" db="EMBL/GenBank/DDBJ databases">
        <title>Ahniella affigens gen. nov., sp. nov., a gammaproteobacterium isolated from sandy soil near a stream.</title>
        <authorList>
            <person name="Ko Y."/>
            <person name="Kim J.-H."/>
        </authorList>
    </citation>
    <scope>NUCLEOTIDE SEQUENCE [LARGE SCALE GENOMIC DNA]</scope>
    <source>
        <strain evidence="9 10">D13</strain>
        <plasmid evidence="10">Plasmid unnamed</plasmid>
    </source>
</reference>
<dbReference type="Pfam" id="PF17768">
    <property type="entry name" value="RecJ_OB"/>
    <property type="match status" value="1"/>
</dbReference>
<evidence type="ECO:0000259" key="6">
    <source>
        <dbReference type="Pfam" id="PF01368"/>
    </source>
</evidence>
<keyword evidence="4" id="KW-0378">Hydrolase</keyword>
<dbReference type="Proteomes" id="UP000241074">
    <property type="component" value="Plasmid unnamed"/>
</dbReference>
<gene>
    <name evidence="9" type="ORF">C7S18_23520</name>
</gene>
<dbReference type="Gene3D" id="3.10.310.30">
    <property type="match status" value="1"/>
</dbReference>
<feature type="domain" description="DDH" evidence="6">
    <location>
        <begin position="93"/>
        <end position="255"/>
    </location>
</feature>
<evidence type="ECO:0000256" key="3">
    <source>
        <dbReference type="ARBA" id="ARBA00022722"/>
    </source>
</evidence>
<dbReference type="EMBL" id="CP027861">
    <property type="protein sequence ID" value="AVQ00269.1"/>
    <property type="molecule type" value="Genomic_DNA"/>
</dbReference>
<dbReference type="RefSeq" id="WP_106894187.1">
    <property type="nucleotide sequence ID" value="NZ_CP027861.1"/>
</dbReference>
<sequence>MAANPNNVQPPSPAIRLRSRDSQVEALAQEEGFSRFQAALIAGRVGIKEVAAAGSVERLVRPSLSQLERPTGMPDIRQAAERIAKAIHQGELIAIASDHDADGVTGQCVVWSFLVRVFGVPAHNVMPLTTHRLQEGYGVSRHFVARLLGAERIPSLLITVDQGTSDEAQIQQLRNAGVDVIVSDHHGCPAAGPPGSAVATVNPTRADSRYDPTVAGCYVAWLLMTQVASLLREAGWPLSQGEDAKSLLDFVALGTTVDCVSLASVNNRAVVRAGLRQIAAAPRQAWRAFSEVIQPDPGRRSPWLSSDLSFMVGPRINARGRVDEAMAGVHALLSESAESARHWVSELDTANQERKAIEAELNAVAFVQANQLSKLHRVGFVIVLEQGHVGVHGITASRVVEAFGRPTICCSPRPDDPLLLSGSCRSVPGVDIKNLLDTIQERHSCLVKHGGHPGAAGLTLERTRLAEFADAFNAEVARRQAWPGVELGPVVWVDGPWPRSMTLRSELVDLEPFGRGFPAPIFQGDYAIDKVKEMGDGTHLRLSLSDARGAQGAVWFGARTKDDVKHGRLAVPSAGRVLAKPLFGRYAGMDRCEMQVVRLMPSAAHL</sequence>
<dbReference type="GO" id="GO:0004527">
    <property type="term" value="F:exonuclease activity"/>
    <property type="evidence" value="ECO:0007669"/>
    <property type="project" value="UniProtKB-KW"/>
</dbReference>
<evidence type="ECO:0000259" key="8">
    <source>
        <dbReference type="Pfam" id="PF17768"/>
    </source>
</evidence>
<dbReference type="InterPro" id="IPR051673">
    <property type="entry name" value="SSDNA_exonuclease_RecJ"/>
</dbReference>
<dbReference type="KEGG" id="xba:C7S18_23520"/>
<dbReference type="GO" id="GO:0003676">
    <property type="term" value="F:nucleic acid binding"/>
    <property type="evidence" value="ECO:0007669"/>
    <property type="project" value="InterPro"/>
</dbReference>
<comment type="similarity">
    <text evidence="1">Belongs to the RecJ family.</text>
</comment>
<feature type="domain" description="DHHA1" evidence="7">
    <location>
        <begin position="384"/>
        <end position="476"/>
    </location>
</feature>
<dbReference type="Pfam" id="PF01368">
    <property type="entry name" value="DHH"/>
    <property type="match status" value="1"/>
</dbReference>
<evidence type="ECO:0000313" key="10">
    <source>
        <dbReference type="Proteomes" id="UP000241074"/>
    </source>
</evidence>
<dbReference type="PANTHER" id="PTHR30255:SF2">
    <property type="entry name" value="SINGLE-STRANDED-DNA-SPECIFIC EXONUCLEASE RECJ"/>
    <property type="match status" value="1"/>
</dbReference>
<organism evidence="9 10">
    <name type="scientific">Ahniella affigens</name>
    <dbReference type="NCBI Taxonomy" id="2021234"/>
    <lineage>
        <taxon>Bacteria</taxon>
        <taxon>Pseudomonadati</taxon>
        <taxon>Pseudomonadota</taxon>
        <taxon>Gammaproteobacteria</taxon>
        <taxon>Lysobacterales</taxon>
        <taxon>Rhodanobacteraceae</taxon>
        <taxon>Ahniella</taxon>
    </lineage>
</organism>
<protein>
    <recommendedName>
        <fullName evidence="2">Single-stranded-DNA-specific exonuclease RecJ</fullName>
    </recommendedName>
</protein>
<dbReference type="Pfam" id="PF02272">
    <property type="entry name" value="DHHA1"/>
    <property type="match status" value="1"/>
</dbReference>
<proteinExistence type="inferred from homology"/>
<dbReference type="SUPFAM" id="SSF64182">
    <property type="entry name" value="DHH phosphoesterases"/>
    <property type="match status" value="1"/>
</dbReference>
<dbReference type="InterPro" id="IPR041122">
    <property type="entry name" value="RecJ_OB"/>
</dbReference>
<dbReference type="OrthoDB" id="9809852at2"/>
<reference evidence="9 10" key="2">
    <citation type="submission" date="2018-03" db="EMBL/GenBank/DDBJ databases">
        <authorList>
            <person name="Keele B.F."/>
        </authorList>
    </citation>
    <scope>NUCLEOTIDE SEQUENCE [LARGE SCALE GENOMIC DNA]</scope>
    <source>
        <strain evidence="9 10">D13</strain>
        <plasmid evidence="10">Plasmid unnamed</plasmid>
    </source>
</reference>
<geneLocation type="plasmid" evidence="9">
    <name>unnamed</name>
</geneLocation>
<evidence type="ECO:0000256" key="1">
    <source>
        <dbReference type="ARBA" id="ARBA00005915"/>
    </source>
</evidence>
<accession>A0A2P1PZJ7</accession>
<feature type="domain" description="RecJ OB" evidence="8">
    <location>
        <begin position="502"/>
        <end position="564"/>
    </location>
</feature>
<keyword evidence="3" id="KW-0540">Nuclease</keyword>
<keyword evidence="5" id="KW-0269">Exonuclease</keyword>
<evidence type="ECO:0000256" key="4">
    <source>
        <dbReference type="ARBA" id="ARBA00022801"/>
    </source>
</evidence>
<dbReference type="InterPro" id="IPR003156">
    <property type="entry name" value="DHHA1_dom"/>
</dbReference>
<keyword evidence="10" id="KW-1185">Reference proteome</keyword>
<dbReference type="InterPro" id="IPR038763">
    <property type="entry name" value="DHH_sf"/>
</dbReference>
<dbReference type="AlphaFoldDB" id="A0A2P1PZJ7"/>
<keyword evidence="9" id="KW-0614">Plasmid</keyword>
<evidence type="ECO:0000313" key="9">
    <source>
        <dbReference type="EMBL" id="AVQ00269.1"/>
    </source>
</evidence>
<name>A0A2P1PZJ7_9GAMM</name>
<evidence type="ECO:0000256" key="2">
    <source>
        <dbReference type="ARBA" id="ARBA00019841"/>
    </source>
</evidence>
<evidence type="ECO:0000256" key="5">
    <source>
        <dbReference type="ARBA" id="ARBA00022839"/>
    </source>
</evidence>
<evidence type="ECO:0000259" key="7">
    <source>
        <dbReference type="Pfam" id="PF02272"/>
    </source>
</evidence>
<dbReference type="PANTHER" id="PTHR30255">
    <property type="entry name" value="SINGLE-STRANDED-DNA-SPECIFIC EXONUCLEASE RECJ"/>
    <property type="match status" value="1"/>
</dbReference>
<dbReference type="Gene3D" id="3.90.1640.30">
    <property type="match status" value="1"/>
</dbReference>